<reference evidence="3" key="1">
    <citation type="submission" date="2012-04" db="EMBL/GenBank/DDBJ databases">
        <title>The Genome Sequence of Bacillus cereus VD014.</title>
        <authorList>
            <consortium name="The Broad Institute Genome Sequencing Platform"/>
            <consortium name="The Broad Institute Genome Sequencing Center for Infectious Disease"/>
            <person name="Feldgarden M."/>
            <person name="Van der Auwera G.A."/>
            <person name="Mahillon J."/>
            <person name="Duprez V."/>
            <person name="Timmery S."/>
            <person name="Mattelet C."/>
            <person name="Dierick K."/>
            <person name="Sun M."/>
            <person name="Yu Z."/>
            <person name="Zhu L."/>
            <person name="Hu X."/>
            <person name="Shank E.B."/>
            <person name="Swiecicka I."/>
            <person name="Hansen B.M."/>
            <person name="Andrup L."/>
            <person name="Young S.K."/>
            <person name="Zeng Q."/>
            <person name="Gargeya S."/>
            <person name="Fitzgerald M."/>
            <person name="Haas B."/>
            <person name="Abouelleil A."/>
            <person name="Alvarado L."/>
            <person name="Arachchi H.M."/>
            <person name="Berlin A."/>
            <person name="Chapman S.B."/>
            <person name="Goldberg J."/>
            <person name="Griggs A."/>
            <person name="Gujja S."/>
            <person name="Hansen M."/>
            <person name="Howarth C."/>
            <person name="Imamovic A."/>
            <person name="Larimer J."/>
            <person name="McCowen C."/>
            <person name="Montmayeur A."/>
            <person name="Murphy C."/>
            <person name="Neiman D."/>
            <person name="Pearson M."/>
            <person name="Priest M."/>
            <person name="Roberts A."/>
            <person name="Saif S."/>
            <person name="Shea T."/>
            <person name="Sisk P."/>
            <person name="Sykes S."/>
            <person name="Wortman J."/>
            <person name="Nusbaum C."/>
            <person name="Birren B."/>
        </authorList>
    </citation>
    <scope>NUCLEOTIDE SEQUENCE</scope>
    <source>
        <strain evidence="3">VD014</strain>
    </source>
</reference>
<accession>A0A9W5NMF8</accession>
<dbReference type="Pfam" id="PF16872">
    <property type="entry name" value="putAbiC"/>
    <property type="match status" value="1"/>
</dbReference>
<keyword evidence="2" id="KW-1133">Transmembrane helix</keyword>
<evidence type="ECO:0000256" key="2">
    <source>
        <dbReference type="SAM" id="Phobius"/>
    </source>
</evidence>
<evidence type="ECO:0000313" key="4">
    <source>
        <dbReference type="Proteomes" id="UP000006607"/>
    </source>
</evidence>
<keyword evidence="1" id="KW-0175">Coiled coil</keyword>
<organism evidence="3 4">
    <name type="scientific">Bacillus cereus (strain VD014)</name>
    <dbReference type="NCBI Taxonomy" id="1053223"/>
    <lineage>
        <taxon>Bacteria</taxon>
        <taxon>Bacillati</taxon>
        <taxon>Bacillota</taxon>
        <taxon>Bacilli</taxon>
        <taxon>Bacillales</taxon>
        <taxon>Bacillaceae</taxon>
        <taxon>Bacillus</taxon>
        <taxon>Bacillus cereus group</taxon>
    </lineage>
</organism>
<feature type="transmembrane region" description="Helical" evidence="2">
    <location>
        <begin position="12"/>
        <end position="36"/>
    </location>
</feature>
<evidence type="ECO:0000313" key="3">
    <source>
        <dbReference type="EMBL" id="EJR12430.1"/>
    </source>
</evidence>
<protein>
    <recommendedName>
        <fullName evidence="5">Phage abortive infection protein</fullName>
    </recommendedName>
</protein>
<name>A0A9W5NMF8_BACC8</name>
<gene>
    <name evidence="3" type="ORF">IIA_05623</name>
</gene>
<dbReference type="AlphaFoldDB" id="A0A9W5NMF8"/>
<evidence type="ECO:0000256" key="1">
    <source>
        <dbReference type="SAM" id="Coils"/>
    </source>
</evidence>
<evidence type="ECO:0008006" key="5">
    <source>
        <dbReference type="Google" id="ProtNLM"/>
    </source>
</evidence>
<sequence length="429" mass="50610">MVRKDKDMKIGARFLTWVGVVMVLIAIVTPFIIFYLKPTYLADLGPVGDFIGGTTVTFLTGASVFLLIATNIMQRKELQMSRQSIDEMVKQTEASVAQMAASLEQAEEARKETRITNETMKRQQFETTFFNMINLQHNILKEIQYKSSTGREAILKLYRELKNTYNNQVYKQYETHFINNIIISRDSNMLNNLIKKILIDRALSYYTGRFEKSFVPAIGFNGKNDNRERDFFYQSIDDGTNGGWEQVKEQVIDNFERNIKNNREKCIAILEEFNLKEHIKKEVRIEHEYIAEFKMNYSDSPLTELKQEAYEVLYKKHENIIGHYYRNLYRIVKLIQNTTFNKESQKQDNEEKRMYRGILRAQLSSFELLMLFYNILYSEKGENFKELISGINFFDDHLIEGDFIWKNDVTELANLNAYKYEAKTNSFYK</sequence>
<keyword evidence="2" id="KW-0812">Transmembrane</keyword>
<dbReference type="Proteomes" id="UP000006607">
    <property type="component" value="Unassembled WGS sequence"/>
</dbReference>
<dbReference type="InterPro" id="IPR031709">
    <property type="entry name" value="PutAbiC"/>
</dbReference>
<feature type="transmembrane region" description="Helical" evidence="2">
    <location>
        <begin position="56"/>
        <end position="73"/>
    </location>
</feature>
<comment type="caution">
    <text evidence="3">The sequence shown here is derived from an EMBL/GenBank/DDBJ whole genome shotgun (WGS) entry which is preliminary data.</text>
</comment>
<dbReference type="EMBL" id="AHER01000061">
    <property type="protein sequence ID" value="EJR12430.1"/>
    <property type="molecule type" value="Genomic_DNA"/>
</dbReference>
<keyword evidence="2" id="KW-0472">Membrane</keyword>
<proteinExistence type="predicted"/>
<feature type="coiled-coil region" evidence="1">
    <location>
        <begin position="89"/>
        <end position="123"/>
    </location>
</feature>